<feature type="region of interest" description="Disordered" evidence="9">
    <location>
        <begin position="284"/>
        <end position="428"/>
    </location>
</feature>
<evidence type="ECO:0000256" key="3">
    <source>
        <dbReference type="ARBA" id="ARBA00004496"/>
    </source>
</evidence>
<feature type="region of interest" description="Disordered" evidence="9">
    <location>
        <begin position="73"/>
        <end position="107"/>
    </location>
</feature>
<dbReference type="Proteomes" id="UP001153269">
    <property type="component" value="Unassembled WGS sequence"/>
</dbReference>
<name>A0A9N7VNZ5_PLEPL</name>
<feature type="compositionally biased region" description="Basic and acidic residues" evidence="9">
    <location>
        <begin position="86"/>
        <end position="104"/>
    </location>
</feature>
<keyword evidence="8" id="KW-0539">Nucleus</keyword>
<dbReference type="InterPro" id="IPR051833">
    <property type="entry name" value="TC-DDR_regulator"/>
</dbReference>
<evidence type="ECO:0000256" key="5">
    <source>
        <dbReference type="ARBA" id="ARBA00022481"/>
    </source>
</evidence>
<dbReference type="SMART" id="SM00165">
    <property type="entry name" value="UBA"/>
    <property type="match status" value="1"/>
</dbReference>
<evidence type="ECO:0000256" key="8">
    <source>
        <dbReference type="ARBA" id="ARBA00023242"/>
    </source>
</evidence>
<feature type="compositionally biased region" description="Basic and acidic residues" evidence="9">
    <location>
        <begin position="311"/>
        <end position="327"/>
    </location>
</feature>
<evidence type="ECO:0000313" key="12">
    <source>
        <dbReference type="Proteomes" id="UP001153269"/>
    </source>
</evidence>
<dbReference type="Pfam" id="PF12478">
    <property type="entry name" value="UBAP2-Lig"/>
    <property type="match status" value="1"/>
</dbReference>
<reference evidence="11" key="1">
    <citation type="submission" date="2020-03" db="EMBL/GenBank/DDBJ databases">
        <authorList>
            <person name="Weist P."/>
        </authorList>
    </citation>
    <scope>NUCLEOTIDE SEQUENCE</scope>
</reference>
<evidence type="ECO:0000256" key="6">
    <source>
        <dbReference type="ARBA" id="ARBA00022490"/>
    </source>
</evidence>
<feature type="compositionally biased region" description="Polar residues" evidence="9">
    <location>
        <begin position="73"/>
        <end position="85"/>
    </location>
</feature>
<feature type="region of interest" description="Disordered" evidence="9">
    <location>
        <begin position="602"/>
        <end position="634"/>
    </location>
</feature>
<keyword evidence="12" id="KW-1185">Reference proteome</keyword>
<protein>
    <recommendedName>
        <fullName evidence="10">UBA domain-containing protein</fullName>
    </recommendedName>
</protein>
<evidence type="ECO:0000256" key="9">
    <source>
        <dbReference type="SAM" id="MobiDB-lite"/>
    </source>
</evidence>
<feature type="region of interest" description="Disordered" evidence="9">
    <location>
        <begin position="653"/>
        <end position="686"/>
    </location>
</feature>
<dbReference type="InterPro" id="IPR015940">
    <property type="entry name" value="UBA"/>
</dbReference>
<comment type="subcellular location">
    <subcellularLocation>
        <location evidence="2">Chromosome</location>
    </subcellularLocation>
    <subcellularLocation>
        <location evidence="3">Cytoplasm</location>
    </subcellularLocation>
    <subcellularLocation>
        <location evidence="1">Nucleus</location>
    </subcellularLocation>
</comment>
<dbReference type="InterPro" id="IPR009060">
    <property type="entry name" value="UBA-like_sf"/>
</dbReference>
<evidence type="ECO:0000256" key="1">
    <source>
        <dbReference type="ARBA" id="ARBA00004123"/>
    </source>
</evidence>
<feature type="compositionally biased region" description="Polar residues" evidence="9">
    <location>
        <begin position="1317"/>
        <end position="1337"/>
    </location>
</feature>
<evidence type="ECO:0000259" key="10">
    <source>
        <dbReference type="SMART" id="SM00165"/>
    </source>
</evidence>
<dbReference type="PANTHER" id="PTHR16308:SF20">
    <property type="entry name" value="UBIQUITIN ASSOCIATED PROTEIN 2B ISOFORM X1"/>
    <property type="match status" value="1"/>
</dbReference>
<feature type="compositionally biased region" description="Low complexity" evidence="9">
    <location>
        <begin position="794"/>
        <end position="807"/>
    </location>
</feature>
<dbReference type="CDD" id="cd14277">
    <property type="entry name" value="UBA_UBP2_like"/>
    <property type="match status" value="1"/>
</dbReference>
<dbReference type="SUPFAM" id="SSF46934">
    <property type="entry name" value="UBA-like"/>
    <property type="match status" value="1"/>
</dbReference>
<feature type="compositionally biased region" description="Low complexity" evidence="9">
    <location>
        <begin position="1109"/>
        <end position="1118"/>
    </location>
</feature>
<feature type="compositionally biased region" description="Low complexity" evidence="9">
    <location>
        <begin position="764"/>
        <end position="784"/>
    </location>
</feature>
<feature type="compositionally biased region" description="Low complexity" evidence="9">
    <location>
        <begin position="1209"/>
        <end position="1218"/>
    </location>
</feature>
<dbReference type="GO" id="GO:0005694">
    <property type="term" value="C:chromosome"/>
    <property type="evidence" value="ECO:0007669"/>
    <property type="project" value="UniProtKB-SubCell"/>
</dbReference>
<feature type="region of interest" description="Disordered" evidence="9">
    <location>
        <begin position="720"/>
        <end position="902"/>
    </location>
</feature>
<feature type="region of interest" description="Disordered" evidence="9">
    <location>
        <begin position="1194"/>
        <end position="1343"/>
    </location>
</feature>
<dbReference type="EMBL" id="CADEAL010004300">
    <property type="protein sequence ID" value="CAB1456487.1"/>
    <property type="molecule type" value="Genomic_DNA"/>
</dbReference>
<sequence>MLQVDQQAATSSFLQGEQSNPSLCLRGNEGGKNTNRKEGKEQQTCAEMTKKRVEAEDVDVHLSFLELPQAKTRCSTTPDTRTAINHTDRRKDTRGTVRHSEDIHSSSSRTLIPNVAAQMPTEHAHNMRSQPDSSTSAPQSERVLDQCHMGLNHALCRVVQAHWEQLEEMEALCHKEGTLLFQQPDMAFGEYVNKLEEIMEKKALVLADFSILTLPSTTQTTQPQKQIQATAEQIRLAQVIYDKNDTDFEDKVKQLIEVTGKTQDECIVALHDSNEDVNKAINHLLENNPDPNSWETVGKKRSLGKEGGISEIKESRERKGGERDASRGRGGSNRRGRGISRGREGRIEENGFEVAPGERGGDAGRRGRGRGVGVRGRGRAAGGNRFSTQGMGIFNPADYSANSAARQETWEGDGNDSAEGPGASVGNTEEWNLEDWNEDLSETKVFTASTAPGNPITPGHNMDLASLLSKAGVAVGASMDSDLGAIVDGPSAEDLGQSLVFTNSHHNGRTATHSYAHATANSYAAAASTTYAHAALSSVLGSGFGPLSAPKPTSSPDIRTSEQINGPRLDIKAQRVDHGPLAAHHMEMKQQPEPSAVLSQLVQRQQQSTIHPTTESLGLSQSRAPQVPTPPGHDSFVPTLRDGASPGVKLPCMEPPITEPPQRQLRTQRRRVPPPSKIPSSAVEMPGSADMTGLNFQFGALDFGSEAGSGAADMAQVELPREQAPTQALAPAATSPMSVPSAVPTQQPQSSLFSKPGSMSEHMSGLPSLPSDPSFPSPSLGLPSATPSPSMGLPSATAPPSSAAPTPVSRVESSGQRSLPPHLGFPQSKDIPSSVGGPLTNGYSGMKTQSTHDTTTSSSRIAKTESPVMTSDSGPSHHIPSPAVTPSHSAPIPSLSSHMTNTHSSGLALATSSSLTMCNEESISSGVNLHAFSSASSQIINPSLSAAMAVSNSTTNGLHLSGAPGLTPNGTNAILSAANSRTAALLNAASGKAPPNLAQGVPPLLANQYIMGPGGLLPAYPQIYGYEDLQMLQSRLPMDYYGVTFPGTAAAMPGRDGLANNPYSGEATKFGRNDSSSPAPPTSLSTGGVQSQPQQAQQGGTQGQGAGQSQGQQAQNQAFLNPPLPPGYGYTGLPYYAGMPGVPSAFQYGPTVFVPPSSAKQPAMGLANPSNQYHQQHQPNYGQHAYGAAFDDLSQAHPGEYSKGGYGGSAQSQAKSAGSGPGKAPGLSGSGNSGGVPDMGGSIYSKTQSFDKQGFHTGTPPPFSLPSALGGTGPLNPGGAPGYAPAPFLHILPPHQQQHSQLLHHHLTQEGQGGPGQRNQSSSMQQKTQGSKSNYGSSPYWAN</sequence>
<evidence type="ECO:0000313" key="11">
    <source>
        <dbReference type="EMBL" id="CAB1456487.1"/>
    </source>
</evidence>
<feature type="compositionally biased region" description="Gly residues" evidence="9">
    <location>
        <begin position="370"/>
        <end position="381"/>
    </location>
</feature>
<accession>A0A9N7VNZ5</accession>
<dbReference type="InterPro" id="IPR022166">
    <property type="entry name" value="UBAP2/Lig"/>
</dbReference>
<feature type="region of interest" description="Disordered" evidence="9">
    <location>
        <begin position="1"/>
        <end position="46"/>
    </location>
</feature>
<organism evidence="11 12">
    <name type="scientific">Pleuronectes platessa</name>
    <name type="common">European plaice</name>
    <dbReference type="NCBI Taxonomy" id="8262"/>
    <lineage>
        <taxon>Eukaryota</taxon>
        <taxon>Metazoa</taxon>
        <taxon>Chordata</taxon>
        <taxon>Craniata</taxon>
        <taxon>Vertebrata</taxon>
        <taxon>Euteleostomi</taxon>
        <taxon>Actinopterygii</taxon>
        <taxon>Neopterygii</taxon>
        <taxon>Teleostei</taxon>
        <taxon>Neoteleostei</taxon>
        <taxon>Acanthomorphata</taxon>
        <taxon>Carangaria</taxon>
        <taxon>Pleuronectiformes</taxon>
        <taxon>Pleuronectoidei</taxon>
        <taxon>Pleuronectidae</taxon>
        <taxon>Pleuronectes</taxon>
    </lineage>
</organism>
<feature type="domain" description="UBA" evidence="10">
    <location>
        <begin position="248"/>
        <end position="286"/>
    </location>
</feature>
<feature type="compositionally biased region" description="Low complexity" evidence="9">
    <location>
        <begin position="1274"/>
        <end position="1301"/>
    </location>
</feature>
<feature type="compositionally biased region" description="Gly residues" evidence="9">
    <location>
        <begin position="1219"/>
        <end position="1238"/>
    </location>
</feature>
<feature type="compositionally biased region" description="Polar residues" evidence="9">
    <location>
        <begin position="735"/>
        <end position="753"/>
    </location>
</feature>
<feature type="compositionally biased region" description="Low complexity" evidence="9">
    <location>
        <begin position="848"/>
        <end position="859"/>
    </location>
</feature>
<gene>
    <name evidence="11" type="ORF">PLEPLA_LOCUS44271</name>
</gene>
<feature type="region of interest" description="Disordered" evidence="9">
    <location>
        <begin position="1051"/>
        <end position="1123"/>
    </location>
</feature>
<dbReference type="GO" id="GO:0005634">
    <property type="term" value="C:nucleus"/>
    <property type="evidence" value="ECO:0007669"/>
    <property type="project" value="UniProtKB-SubCell"/>
</dbReference>
<evidence type="ECO:0000256" key="4">
    <source>
        <dbReference type="ARBA" id="ARBA00022454"/>
    </source>
</evidence>
<feature type="compositionally biased region" description="Low complexity" evidence="9">
    <location>
        <begin position="723"/>
        <end position="734"/>
    </location>
</feature>
<evidence type="ECO:0000256" key="2">
    <source>
        <dbReference type="ARBA" id="ARBA00004286"/>
    </source>
</evidence>
<dbReference type="Gene3D" id="1.10.8.10">
    <property type="entry name" value="DNA helicase RuvA subunit, C-terminal domain"/>
    <property type="match status" value="1"/>
</dbReference>
<dbReference type="FunFam" id="1.10.8.10:FF:000004">
    <property type="entry name" value="ubiquitin-associated protein 2-like isoform X1"/>
    <property type="match status" value="1"/>
</dbReference>
<proteinExistence type="predicted"/>
<evidence type="ECO:0000256" key="7">
    <source>
        <dbReference type="ARBA" id="ARBA00022553"/>
    </source>
</evidence>
<feature type="compositionally biased region" description="Polar residues" evidence="9">
    <location>
        <begin position="609"/>
        <end position="624"/>
    </location>
</feature>
<keyword evidence="6" id="KW-0963">Cytoplasm</keyword>
<keyword evidence="5" id="KW-0488">Methylation</keyword>
<keyword evidence="4" id="KW-0158">Chromosome</keyword>
<feature type="compositionally biased region" description="Low complexity" evidence="9">
    <location>
        <begin position="1082"/>
        <end position="1099"/>
    </location>
</feature>
<feature type="compositionally biased region" description="Polar residues" evidence="9">
    <location>
        <begin position="884"/>
        <end position="902"/>
    </location>
</feature>
<dbReference type="PANTHER" id="PTHR16308">
    <property type="entry name" value="UBIQUITIN ASSOCIATED PROTEIN 2-LIKE/LINGERER"/>
    <property type="match status" value="1"/>
</dbReference>
<dbReference type="GO" id="GO:0061484">
    <property type="term" value="P:hematopoietic stem cell homeostasis"/>
    <property type="evidence" value="ECO:0007669"/>
    <property type="project" value="UniProtKB-ARBA"/>
</dbReference>
<dbReference type="GO" id="GO:0005737">
    <property type="term" value="C:cytoplasm"/>
    <property type="evidence" value="ECO:0007669"/>
    <property type="project" value="UniProtKB-SubCell"/>
</dbReference>
<keyword evidence="7" id="KW-0597">Phosphoprotein</keyword>
<comment type="caution">
    <text evidence="11">The sequence shown here is derived from an EMBL/GenBank/DDBJ whole genome shotgun (WGS) entry which is preliminary data.</text>
</comment>
<feature type="compositionally biased region" description="Polar residues" evidence="9">
    <location>
        <begin position="1"/>
        <end position="22"/>
    </location>
</feature>